<dbReference type="Proteomes" id="UP000046947">
    <property type="component" value="Unassembled WGS sequence"/>
</dbReference>
<feature type="region of interest" description="Disordered" evidence="1">
    <location>
        <begin position="1"/>
        <end position="20"/>
    </location>
</feature>
<dbReference type="AlphaFoldDB" id="A0A654TYM9"/>
<dbReference type="Proteomes" id="UP000046680">
    <property type="component" value="Unassembled WGS sequence"/>
</dbReference>
<evidence type="ECO:0000313" key="3">
    <source>
        <dbReference type="EMBL" id="CFE52152.1"/>
    </source>
</evidence>
<dbReference type="EMBL" id="CFOE01000349">
    <property type="protein sequence ID" value="CFE40578.1"/>
    <property type="molecule type" value="Genomic_DNA"/>
</dbReference>
<evidence type="ECO:0000313" key="2">
    <source>
        <dbReference type="EMBL" id="CFE40578.1"/>
    </source>
</evidence>
<gene>
    <name evidence="4" type="ORF">ERS007657_01146</name>
    <name evidence="6" type="ORF">ERS007679_03590</name>
    <name evidence="2" type="ORF">ERS007681_02565</name>
    <name evidence="3" type="ORF">ERS007688_02052</name>
    <name evidence="5" type="ORF">ERS027661_01897</name>
</gene>
<name>A0A654TYM9_MYCTX</name>
<sequence length="98" mass="10455">MEATKHVAASTGPGQRTIAVPTRRHRRVFIRRLGSNSLKKLPTVSTAGPSVSAAKTATSMPIAMGAPSVSKYGSRAKLRQYMAPAMVKPEPKITWAVP</sequence>
<evidence type="ECO:0000313" key="8">
    <source>
        <dbReference type="Proteomes" id="UP000046680"/>
    </source>
</evidence>
<accession>A0A654TYM9</accession>
<evidence type="ECO:0000313" key="5">
    <source>
        <dbReference type="EMBL" id="CKR68038.1"/>
    </source>
</evidence>
<evidence type="ECO:0000256" key="1">
    <source>
        <dbReference type="SAM" id="MobiDB-lite"/>
    </source>
</evidence>
<protein>
    <submittedName>
        <fullName evidence="4">Uncharacterized protein</fullName>
    </submittedName>
</protein>
<dbReference type="Proteomes" id="UP000048289">
    <property type="component" value="Unassembled WGS sequence"/>
</dbReference>
<reference evidence="7 8" key="1">
    <citation type="submission" date="2015-03" db="EMBL/GenBank/DDBJ databases">
        <authorList>
            <consortium name="Pathogen Informatics"/>
        </authorList>
    </citation>
    <scope>NUCLEOTIDE SEQUENCE [LARGE SCALE GENOMIC DNA]</scope>
    <source>
        <strain evidence="5 11">Bir 187</strain>
        <strain evidence="4 8">C09601061</strain>
        <strain evidence="6 7">G09801536</strain>
        <strain evidence="2 10">G09901357</strain>
        <strain evidence="3 9">H09601792</strain>
    </source>
</reference>
<dbReference type="Proteomes" id="UP000049023">
    <property type="component" value="Unassembled WGS sequence"/>
</dbReference>
<evidence type="ECO:0000313" key="9">
    <source>
        <dbReference type="Proteomes" id="UP000046947"/>
    </source>
</evidence>
<evidence type="ECO:0000313" key="6">
    <source>
        <dbReference type="EMBL" id="COW30044.1"/>
    </source>
</evidence>
<dbReference type="EMBL" id="CNFU01000354">
    <property type="protein sequence ID" value="CKR68038.1"/>
    <property type="molecule type" value="Genomic_DNA"/>
</dbReference>
<dbReference type="EMBL" id="CGCX01000323">
    <property type="protein sequence ID" value="CFR72947.1"/>
    <property type="molecule type" value="Genomic_DNA"/>
</dbReference>
<evidence type="ECO:0000313" key="10">
    <source>
        <dbReference type="Proteomes" id="UP000048289"/>
    </source>
</evidence>
<organism evidence="4 8">
    <name type="scientific">Mycobacterium tuberculosis</name>
    <dbReference type="NCBI Taxonomy" id="1773"/>
    <lineage>
        <taxon>Bacteria</taxon>
        <taxon>Bacillati</taxon>
        <taxon>Actinomycetota</taxon>
        <taxon>Actinomycetes</taxon>
        <taxon>Mycobacteriales</taxon>
        <taxon>Mycobacteriaceae</taxon>
        <taxon>Mycobacterium</taxon>
        <taxon>Mycobacterium tuberculosis complex</taxon>
    </lineage>
</organism>
<dbReference type="EMBL" id="CSAD01000685">
    <property type="protein sequence ID" value="COW30044.1"/>
    <property type="molecule type" value="Genomic_DNA"/>
</dbReference>
<dbReference type="EMBL" id="CFOH01000309">
    <property type="protein sequence ID" value="CFE52152.1"/>
    <property type="molecule type" value="Genomic_DNA"/>
</dbReference>
<evidence type="ECO:0000313" key="4">
    <source>
        <dbReference type="EMBL" id="CFR72947.1"/>
    </source>
</evidence>
<proteinExistence type="predicted"/>
<evidence type="ECO:0000313" key="7">
    <source>
        <dbReference type="Proteomes" id="UP000045842"/>
    </source>
</evidence>
<dbReference type="Proteomes" id="UP000045842">
    <property type="component" value="Unassembled WGS sequence"/>
</dbReference>
<evidence type="ECO:0000313" key="11">
    <source>
        <dbReference type="Proteomes" id="UP000049023"/>
    </source>
</evidence>